<evidence type="ECO:0000256" key="3">
    <source>
        <dbReference type="ARBA" id="ARBA00022723"/>
    </source>
</evidence>
<evidence type="ECO:0000313" key="8">
    <source>
        <dbReference type="EMBL" id="CEN33056.1"/>
    </source>
</evidence>
<reference evidence="9" key="1">
    <citation type="submission" date="2015-01" db="EMBL/GenBank/DDBJ databases">
        <authorList>
            <person name="MANFREDI Pablo"/>
        </authorList>
    </citation>
    <scope>NUCLEOTIDE SEQUENCE [LARGE SCALE GENOMIC DNA]</scope>
    <source>
        <strain evidence="9">Ccyn2B</strain>
    </source>
</reference>
<dbReference type="InterPro" id="IPR001189">
    <property type="entry name" value="Mn/Fe_SOD"/>
</dbReference>
<dbReference type="InterPro" id="IPR036314">
    <property type="entry name" value="SOD_C_sf"/>
</dbReference>
<name>A0A0B7H0I5_9FLAO</name>
<keyword evidence="9" id="KW-1185">Reference proteome</keyword>
<dbReference type="PANTHER" id="PTHR43595">
    <property type="entry name" value="37S RIBOSOMAL PROTEIN S26, MITOCHONDRIAL"/>
    <property type="match status" value="1"/>
</dbReference>
<feature type="domain" description="Manganese/iron superoxide dismutase C-terminal" evidence="7">
    <location>
        <begin position="153"/>
        <end position="256"/>
    </location>
</feature>
<evidence type="ECO:0000256" key="2">
    <source>
        <dbReference type="ARBA" id="ARBA00012682"/>
    </source>
</evidence>
<accession>A0A0B7H0I5</accession>
<evidence type="ECO:0000259" key="6">
    <source>
        <dbReference type="Pfam" id="PF00081"/>
    </source>
</evidence>
<dbReference type="RefSeq" id="WP_082023145.1">
    <property type="nucleotide sequence ID" value="NZ_CDOD01000006.1"/>
</dbReference>
<dbReference type="InterPro" id="IPR019833">
    <property type="entry name" value="Mn/Fe_SOD_BS"/>
</dbReference>
<evidence type="ECO:0000256" key="4">
    <source>
        <dbReference type="ARBA" id="ARBA00023002"/>
    </source>
</evidence>
<dbReference type="AlphaFoldDB" id="A0A0B7H0I5"/>
<dbReference type="InterPro" id="IPR019831">
    <property type="entry name" value="Mn/Fe_SOD_N"/>
</dbReference>
<keyword evidence="3" id="KW-0479">Metal-binding</keyword>
<dbReference type="eggNOG" id="COG0605">
    <property type="taxonomic scope" value="Bacteria"/>
</dbReference>
<dbReference type="GO" id="GO:0005737">
    <property type="term" value="C:cytoplasm"/>
    <property type="evidence" value="ECO:0007669"/>
    <property type="project" value="TreeGrafter"/>
</dbReference>
<dbReference type="SUPFAM" id="SSF46609">
    <property type="entry name" value="Fe,Mn superoxide dismutase (SOD), N-terminal domain"/>
    <property type="match status" value="1"/>
</dbReference>
<evidence type="ECO:0000256" key="1">
    <source>
        <dbReference type="ARBA" id="ARBA00008714"/>
    </source>
</evidence>
<dbReference type="GO" id="GO:0046872">
    <property type="term" value="F:metal ion binding"/>
    <property type="evidence" value="ECO:0007669"/>
    <property type="project" value="UniProtKB-KW"/>
</dbReference>
<keyword evidence="4 8" id="KW-0560">Oxidoreductase</keyword>
<dbReference type="SUPFAM" id="SSF54719">
    <property type="entry name" value="Fe,Mn superoxide dismutase (SOD), C-terminal domain"/>
    <property type="match status" value="1"/>
</dbReference>
<feature type="chain" id="PRO_5002115569" description="superoxide dismutase" evidence="5">
    <location>
        <begin position="21"/>
        <end position="262"/>
    </location>
</feature>
<sequence length="262" mass="29058">MKLRKLIPMTALALSGAVFSSGELNAQVKKKEKSCTKKESCAKSCSKSSEYGKPTDVKANEGAFKIVSLKHDYNAVDSYIDAQTMFIHFSKHYVGYLNNLNKAVEGKTQATQTIEQVLKGLDMSNSVLRNNAGGYYNHNLYFDVISPKGGGQPTGALAEAINRDFGSFDNFKKQFSEAGAKRFGSGWAWLVVKDGKLQVGSTANQDNPLMPGLEISGQPILGMDVWEHAYYLKYQNKRGDYVSNFFNVIDWNRVAELYKVAM</sequence>
<proteinExistence type="inferred from homology"/>
<dbReference type="PROSITE" id="PS00088">
    <property type="entry name" value="SOD_MN"/>
    <property type="match status" value="1"/>
</dbReference>
<evidence type="ECO:0000259" key="7">
    <source>
        <dbReference type="Pfam" id="PF02777"/>
    </source>
</evidence>
<evidence type="ECO:0000313" key="9">
    <source>
        <dbReference type="Proteomes" id="UP000038055"/>
    </source>
</evidence>
<comment type="similarity">
    <text evidence="1">Belongs to the iron/manganese superoxide dismutase family.</text>
</comment>
<keyword evidence="5" id="KW-0732">Signal</keyword>
<dbReference type="Proteomes" id="UP000038055">
    <property type="component" value="Unassembled WGS sequence"/>
</dbReference>
<dbReference type="GO" id="GO:0004784">
    <property type="term" value="F:superoxide dismutase activity"/>
    <property type="evidence" value="ECO:0007669"/>
    <property type="project" value="UniProtKB-EC"/>
</dbReference>
<gene>
    <name evidence="8" type="ORF">CCYN2B_140019</name>
</gene>
<dbReference type="InterPro" id="IPR036324">
    <property type="entry name" value="Mn/Fe_SOD_N_sf"/>
</dbReference>
<dbReference type="Pfam" id="PF00081">
    <property type="entry name" value="Sod_Fe_N"/>
    <property type="match status" value="1"/>
</dbReference>
<feature type="domain" description="Manganese/iron superoxide dismutase N-terminal" evidence="6">
    <location>
        <begin position="64"/>
        <end position="145"/>
    </location>
</feature>
<dbReference type="Gene3D" id="3.55.40.20">
    <property type="entry name" value="Iron/manganese superoxide dismutase, C-terminal domain"/>
    <property type="match status" value="1"/>
</dbReference>
<dbReference type="STRING" id="28189.CCYN74_210047"/>
<dbReference type="FunFam" id="3.55.40.20:FF:000001">
    <property type="entry name" value="Superoxide dismutase"/>
    <property type="match status" value="1"/>
</dbReference>
<dbReference type="InterPro" id="IPR019832">
    <property type="entry name" value="Mn/Fe_SOD_C"/>
</dbReference>
<evidence type="ECO:0000256" key="5">
    <source>
        <dbReference type="SAM" id="SignalP"/>
    </source>
</evidence>
<dbReference type="Gene3D" id="1.10.287.990">
    <property type="entry name" value="Fe,Mn superoxide dismutase (SOD) domain"/>
    <property type="match status" value="1"/>
</dbReference>
<dbReference type="PANTHER" id="PTHR43595:SF2">
    <property type="entry name" value="SMALL RIBOSOMAL SUBUNIT PROTEIN MS42"/>
    <property type="match status" value="1"/>
</dbReference>
<organism evidence="8 9">
    <name type="scientific">Capnocytophaga cynodegmi</name>
    <dbReference type="NCBI Taxonomy" id="28189"/>
    <lineage>
        <taxon>Bacteria</taxon>
        <taxon>Pseudomonadati</taxon>
        <taxon>Bacteroidota</taxon>
        <taxon>Flavobacteriia</taxon>
        <taxon>Flavobacteriales</taxon>
        <taxon>Flavobacteriaceae</taxon>
        <taxon>Capnocytophaga</taxon>
    </lineage>
</organism>
<dbReference type="EC" id="1.15.1.1" evidence="2"/>
<dbReference type="PRINTS" id="PR01703">
    <property type="entry name" value="MNSODISMTASE"/>
</dbReference>
<protein>
    <recommendedName>
        <fullName evidence="2">superoxide dismutase</fullName>
        <ecNumber evidence="2">1.15.1.1</ecNumber>
    </recommendedName>
</protein>
<dbReference type="Pfam" id="PF02777">
    <property type="entry name" value="Sod_Fe_C"/>
    <property type="match status" value="1"/>
</dbReference>
<feature type="signal peptide" evidence="5">
    <location>
        <begin position="1"/>
        <end position="20"/>
    </location>
</feature>
<dbReference type="EMBL" id="CDOD01000006">
    <property type="protein sequence ID" value="CEN33056.1"/>
    <property type="molecule type" value="Genomic_DNA"/>
</dbReference>